<evidence type="ECO:0000313" key="2">
    <source>
        <dbReference type="Proteomes" id="UP000521943"/>
    </source>
</evidence>
<accession>A0A8H6MBT2</accession>
<dbReference type="AlphaFoldDB" id="A0A8H6MBT2"/>
<keyword evidence="2" id="KW-1185">Reference proteome</keyword>
<dbReference type="Proteomes" id="UP000521943">
    <property type="component" value="Unassembled WGS sequence"/>
</dbReference>
<evidence type="ECO:0000313" key="1">
    <source>
        <dbReference type="EMBL" id="KAF6759366.1"/>
    </source>
</evidence>
<comment type="caution">
    <text evidence="1">The sequence shown here is derived from an EMBL/GenBank/DDBJ whole genome shotgun (WGS) entry which is preliminary data.</text>
</comment>
<gene>
    <name evidence="1" type="ORF">DFP72DRAFT_133759</name>
</gene>
<protein>
    <recommendedName>
        <fullName evidence="3">DUF1996 domain-containing protein</fullName>
    </recommendedName>
</protein>
<sequence length="87" mass="9617">MINDCSAQISHPSDILPNTFQTLLRLLEMLKLLHSLSALVLFSIALRVDGLLRFPCSQLVTERFDPLVTPGQVSPHLHQIVGGVRST</sequence>
<evidence type="ECO:0008006" key="3">
    <source>
        <dbReference type="Google" id="ProtNLM"/>
    </source>
</evidence>
<reference evidence="1 2" key="1">
    <citation type="submission" date="2020-07" db="EMBL/GenBank/DDBJ databases">
        <title>Comparative genomics of pyrophilous fungi reveals a link between fire events and developmental genes.</title>
        <authorList>
            <consortium name="DOE Joint Genome Institute"/>
            <person name="Steindorff A.S."/>
            <person name="Carver A."/>
            <person name="Calhoun S."/>
            <person name="Stillman K."/>
            <person name="Liu H."/>
            <person name="Lipzen A."/>
            <person name="Pangilinan J."/>
            <person name="Labutti K."/>
            <person name="Bruns T.D."/>
            <person name="Grigoriev I.V."/>
        </authorList>
    </citation>
    <scope>NUCLEOTIDE SEQUENCE [LARGE SCALE GENOMIC DNA]</scope>
    <source>
        <strain evidence="1 2">CBS 144469</strain>
    </source>
</reference>
<organism evidence="1 2">
    <name type="scientific">Ephemerocybe angulata</name>
    <dbReference type="NCBI Taxonomy" id="980116"/>
    <lineage>
        <taxon>Eukaryota</taxon>
        <taxon>Fungi</taxon>
        <taxon>Dikarya</taxon>
        <taxon>Basidiomycota</taxon>
        <taxon>Agaricomycotina</taxon>
        <taxon>Agaricomycetes</taxon>
        <taxon>Agaricomycetidae</taxon>
        <taxon>Agaricales</taxon>
        <taxon>Agaricineae</taxon>
        <taxon>Psathyrellaceae</taxon>
        <taxon>Ephemerocybe</taxon>
    </lineage>
</organism>
<proteinExistence type="predicted"/>
<name>A0A8H6MBT2_9AGAR</name>
<dbReference type="EMBL" id="JACGCI010000015">
    <property type="protein sequence ID" value="KAF6759366.1"/>
    <property type="molecule type" value="Genomic_DNA"/>
</dbReference>